<dbReference type="InterPro" id="IPR037103">
    <property type="entry name" value="Tubulin/FtsZ-like_C"/>
</dbReference>
<reference evidence="4" key="1">
    <citation type="submission" date="2018-06" db="EMBL/GenBank/DDBJ databases">
        <authorList>
            <person name="Zhirakovskaya E."/>
        </authorList>
    </citation>
    <scope>NUCLEOTIDE SEQUENCE</scope>
</reference>
<evidence type="ECO:0000313" key="4">
    <source>
        <dbReference type="EMBL" id="VAW41908.1"/>
    </source>
</evidence>
<keyword evidence="2" id="KW-0342">GTP-binding</keyword>
<evidence type="ECO:0000256" key="2">
    <source>
        <dbReference type="ARBA" id="ARBA00023134"/>
    </source>
</evidence>
<dbReference type="EMBL" id="UOEX01000404">
    <property type="protein sequence ID" value="VAW41908.1"/>
    <property type="molecule type" value="Genomic_DNA"/>
</dbReference>
<gene>
    <name evidence="4" type="ORF">MNBD_DELTA03-724</name>
</gene>
<dbReference type="PANTHER" id="PTHR39418:SF1">
    <property type="entry name" value="DEHYDROGENASE"/>
    <property type="match status" value="1"/>
</dbReference>
<dbReference type="InterPro" id="IPR003814">
    <property type="entry name" value="FmdEsu_dom"/>
</dbReference>
<accession>A0A3B0VE57</accession>
<dbReference type="AlphaFoldDB" id="A0A3B0VE57"/>
<organism evidence="4">
    <name type="scientific">hydrothermal vent metagenome</name>
    <dbReference type="NCBI Taxonomy" id="652676"/>
    <lineage>
        <taxon>unclassified sequences</taxon>
        <taxon>metagenomes</taxon>
        <taxon>ecological metagenomes</taxon>
    </lineage>
</organism>
<evidence type="ECO:0000259" key="3">
    <source>
        <dbReference type="Pfam" id="PF02663"/>
    </source>
</evidence>
<dbReference type="Gene3D" id="3.30.1330.20">
    <property type="entry name" value="Tubulin/FtsZ, C-terminal domain"/>
    <property type="match status" value="1"/>
</dbReference>
<proteinExistence type="predicted"/>
<keyword evidence="1" id="KW-0547">Nucleotide-binding</keyword>
<sequence length="201" mass="21967">MQELQEIMTVGMKFHGHKCPAMPLGIRAGLAAMKVLGVERSQDKELFVRAETGKGHAAGCFLDGIMTATGCTYGKSNIEKLYYNKMAFTLVDNKTGRSVRVSLKPEFFGQALNSPFVQKRKEGIPPQDIPAEIADPIIDKVLTIPEENFLAIGEIMEEEVSGKKGMFAAKPCETCGELTFVNKLRITADGKTVCIPCSGYK</sequence>
<protein>
    <recommendedName>
        <fullName evidence="3">Formylmethanofuran dehydrogenase subunit E domain-containing protein</fullName>
    </recommendedName>
</protein>
<dbReference type="SUPFAM" id="SSF143555">
    <property type="entry name" value="FwdE-like"/>
    <property type="match status" value="1"/>
</dbReference>
<dbReference type="GO" id="GO:0005525">
    <property type="term" value="F:GTP binding"/>
    <property type="evidence" value="ECO:0007669"/>
    <property type="project" value="UniProtKB-KW"/>
</dbReference>
<feature type="domain" description="Formylmethanofuran dehydrogenase subunit E" evidence="3">
    <location>
        <begin position="14"/>
        <end position="149"/>
    </location>
</feature>
<dbReference type="InterPro" id="IPR023288">
    <property type="entry name" value="Pa2218-like_dom_sf"/>
</dbReference>
<name>A0A3B0VE57_9ZZZZ</name>
<dbReference type="Gene3D" id="1.10.3320.10">
    <property type="entry name" value="pa2218 like domain"/>
    <property type="match status" value="1"/>
</dbReference>
<evidence type="ECO:0000256" key="1">
    <source>
        <dbReference type="ARBA" id="ARBA00022741"/>
    </source>
</evidence>
<dbReference type="InterPro" id="IPR053194">
    <property type="entry name" value="tRNA_methyltr_O"/>
</dbReference>
<dbReference type="Pfam" id="PF02663">
    <property type="entry name" value="FmdE"/>
    <property type="match status" value="1"/>
</dbReference>
<dbReference type="PANTHER" id="PTHR39418">
    <property type="entry name" value="DEHYDROGENASE-RELATED"/>
    <property type="match status" value="1"/>
</dbReference>